<keyword evidence="6 8" id="KW-0472">Membrane</keyword>
<comment type="similarity">
    <text evidence="2">Belongs to the TM2 family.</text>
</comment>
<dbReference type="PANTHER" id="PTHR21016:SF1">
    <property type="entry name" value="TM2 DOMAIN-CONTAINING PROTEIN 1"/>
    <property type="match status" value="1"/>
</dbReference>
<proteinExistence type="inferred from homology"/>
<evidence type="ECO:0000256" key="4">
    <source>
        <dbReference type="ARBA" id="ARBA00022729"/>
    </source>
</evidence>
<comment type="caution">
    <text evidence="11">The sequence shown here is derived from an EMBL/GenBank/DDBJ whole genome shotgun (WGS) entry which is preliminary data.</text>
</comment>
<dbReference type="OrthoDB" id="5804096at2759"/>
<evidence type="ECO:0000313" key="11">
    <source>
        <dbReference type="EMBL" id="TNN12461.1"/>
    </source>
</evidence>
<evidence type="ECO:0000313" key="12">
    <source>
        <dbReference type="Proteomes" id="UP000311919"/>
    </source>
</evidence>
<evidence type="ECO:0000259" key="10">
    <source>
        <dbReference type="Pfam" id="PF05154"/>
    </source>
</evidence>
<evidence type="ECO:0000256" key="3">
    <source>
        <dbReference type="ARBA" id="ARBA00022692"/>
    </source>
</evidence>
<dbReference type="AlphaFoldDB" id="A0A4Z2D7I1"/>
<feature type="signal peptide" evidence="9">
    <location>
        <begin position="1"/>
        <end position="25"/>
    </location>
</feature>
<dbReference type="GO" id="GO:0016020">
    <property type="term" value="C:membrane"/>
    <property type="evidence" value="ECO:0007669"/>
    <property type="project" value="UniProtKB-SubCell"/>
</dbReference>
<evidence type="ECO:0000256" key="1">
    <source>
        <dbReference type="ARBA" id="ARBA00004141"/>
    </source>
</evidence>
<dbReference type="InterPro" id="IPR007829">
    <property type="entry name" value="TM2"/>
</dbReference>
<evidence type="ECO:0000256" key="2">
    <source>
        <dbReference type="ARBA" id="ARBA00008284"/>
    </source>
</evidence>
<keyword evidence="5 8" id="KW-1133">Transmembrane helix</keyword>
<dbReference type="Proteomes" id="UP000311919">
    <property type="component" value="Unassembled WGS sequence"/>
</dbReference>
<evidence type="ECO:0000256" key="6">
    <source>
        <dbReference type="ARBA" id="ARBA00023136"/>
    </source>
</evidence>
<evidence type="ECO:0000256" key="5">
    <source>
        <dbReference type="ARBA" id="ARBA00022989"/>
    </source>
</evidence>
<evidence type="ECO:0000256" key="7">
    <source>
        <dbReference type="ARBA" id="ARBA00023180"/>
    </source>
</evidence>
<accession>A0A4Z2D7I1</accession>
<evidence type="ECO:0000256" key="8">
    <source>
        <dbReference type="SAM" id="Phobius"/>
    </source>
</evidence>
<keyword evidence="4 9" id="KW-0732">Signal</keyword>
<feature type="transmembrane region" description="Helical" evidence="8">
    <location>
        <begin position="105"/>
        <end position="125"/>
    </location>
</feature>
<feature type="transmembrane region" description="Helical" evidence="8">
    <location>
        <begin position="131"/>
        <end position="152"/>
    </location>
</feature>
<keyword evidence="3 8" id="KW-0812">Transmembrane</keyword>
<keyword evidence="7" id="KW-0325">Glycoprotein</keyword>
<dbReference type="EMBL" id="SKCS01000224">
    <property type="protein sequence ID" value="TNN12461.1"/>
    <property type="molecule type" value="Genomic_DNA"/>
</dbReference>
<name>A0A4Z2D7I1_SCHJA</name>
<gene>
    <name evidence="11" type="ORF">EWB00_003696</name>
</gene>
<organism evidence="11 12">
    <name type="scientific">Schistosoma japonicum</name>
    <name type="common">Blood fluke</name>
    <dbReference type="NCBI Taxonomy" id="6182"/>
    <lineage>
        <taxon>Eukaryota</taxon>
        <taxon>Metazoa</taxon>
        <taxon>Spiralia</taxon>
        <taxon>Lophotrochozoa</taxon>
        <taxon>Platyhelminthes</taxon>
        <taxon>Trematoda</taxon>
        <taxon>Digenea</taxon>
        <taxon>Strigeidida</taxon>
        <taxon>Schistosomatoidea</taxon>
        <taxon>Schistosomatidae</taxon>
        <taxon>Schistosoma</taxon>
    </lineage>
</organism>
<evidence type="ECO:0000256" key="9">
    <source>
        <dbReference type="SAM" id="SignalP"/>
    </source>
</evidence>
<feature type="domain" description="TM2" evidence="10">
    <location>
        <begin position="101"/>
        <end position="147"/>
    </location>
</feature>
<dbReference type="InterPro" id="IPR050932">
    <property type="entry name" value="TM2D1-3-like"/>
</dbReference>
<keyword evidence="12" id="KW-1185">Reference proteome</keyword>
<protein>
    <submittedName>
        <fullName evidence="11">TM2 domain-containing protein</fullName>
    </submittedName>
</protein>
<dbReference type="Pfam" id="PF05154">
    <property type="entry name" value="TM2"/>
    <property type="match status" value="1"/>
</dbReference>
<reference evidence="11 12" key="1">
    <citation type="submission" date="2019-03" db="EMBL/GenBank/DDBJ databases">
        <title>An improved genome assembly of the fluke Schistosoma japonicum.</title>
        <authorList>
            <person name="Hu W."/>
            <person name="Luo F."/>
            <person name="Yin M."/>
            <person name="Mo X."/>
            <person name="Sun C."/>
            <person name="Wu Q."/>
            <person name="Zhu B."/>
            <person name="Xiang M."/>
            <person name="Wang J."/>
            <person name="Wang Y."/>
            <person name="Zhang T."/>
            <person name="Xu B."/>
            <person name="Zheng H."/>
            <person name="Feng Z."/>
        </authorList>
    </citation>
    <scope>NUCLEOTIDE SEQUENCE [LARGE SCALE GENOMIC DNA]</scope>
    <source>
        <strain evidence="11">HuSjv2</strain>
        <tissue evidence="11">Worms</tissue>
    </source>
</reference>
<dbReference type="STRING" id="6182.A0A4Z2D7I1"/>
<comment type="subcellular location">
    <subcellularLocation>
        <location evidence="1">Membrane</location>
        <topology evidence="1">Multi-pass membrane protein</topology>
    </subcellularLocation>
</comment>
<feature type="chain" id="PRO_5021207518" evidence="9">
    <location>
        <begin position="26"/>
        <end position="225"/>
    </location>
</feature>
<sequence>MLNAGMLCYVFPLIAFHFCLKLTHSVQYSGDQSCENLLPGQYFCDSPLIDELTQQPKNCSPSLKAPVNCRPAPGIRCGGRLYSGTEIGFQKLIDCRRVTGYKFDLALLLSVFGGLLGLDRFYLGYPALGCLKFFTFGGFGLWYLADILLISIEVLSLIQRSLIIDVYNENVVCYLRYLCNKMKLLELFVVRDDINMLISVKKYINIIPVLDFCHRLEIYILSWLF</sequence>
<dbReference type="PANTHER" id="PTHR21016">
    <property type="entry name" value="BETA-AMYLOID BINDING PROTEIN-RELATED"/>
    <property type="match status" value="1"/>
</dbReference>